<keyword evidence="1" id="KW-0732">Signal</keyword>
<comment type="caution">
    <text evidence="2">The sequence shown here is derived from an EMBL/GenBank/DDBJ whole genome shotgun (WGS) entry which is preliminary data.</text>
</comment>
<organism evidence="2 3">
    <name type="scientific">Cercophora newfieldiana</name>
    <dbReference type="NCBI Taxonomy" id="92897"/>
    <lineage>
        <taxon>Eukaryota</taxon>
        <taxon>Fungi</taxon>
        <taxon>Dikarya</taxon>
        <taxon>Ascomycota</taxon>
        <taxon>Pezizomycotina</taxon>
        <taxon>Sordariomycetes</taxon>
        <taxon>Sordariomycetidae</taxon>
        <taxon>Sordariales</taxon>
        <taxon>Lasiosphaeriaceae</taxon>
        <taxon>Cercophora</taxon>
    </lineage>
</organism>
<evidence type="ECO:0000313" key="3">
    <source>
        <dbReference type="Proteomes" id="UP001174936"/>
    </source>
</evidence>
<keyword evidence="3" id="KW-1185">Reference proteome</keyword>
<proteinExistence type="predicted"/>
<evidence type="ECO:0000313" key="2">
    <source>
        <dbReference type="EMBL" id="KAK0644260.1"/>
    </source>
</evidence>
<feature type="chain" id="PRO_5041219587" evidence="1">
    <location>
        <begin position="20"/>
        <end position="158"/>
    </location>
</feature>
<evidence type="ECO:0000256" key="1">
    <source>
        <dbReference type="SAM" id="SignalP"/>
    </source>
</evidence>
<sequence length="158" mass="16519">MKISIISSVIATLTGLVTASPVTLASPMEFTPAAEGSPLCAPPFLQAAQYLSVLPLTSPSLTRQHRGTLKAWTGTGSNKCAGNPGYTWTSIGDGCIHFVGGDGKAKVVHRLLWEGSQACSIYAFRDTNCNAGSALQPTVPSTSMCYYSVAALSFKVLC</sequence>
<dbReference type="AlphaFoldDB" id="A0AA39Y2K4"/>
<dbReference type="Proteomes" id="UP001174936">
    <property type="component" value="Unassembled WGS sequence"/>
</dbReference>
<feature type="signal peptide" evidence="1">
    <location>
        <begin position="1"/>
        <end position="19"/>
    </location>
</feature>
<name>A0AA39Y2K4_9PEZI</name>
<accession>A0AA39Y2K4</accession>
<gene>
    <name evidence="2" type="ORF">B0T16DRAFT_194762</name>
</gene>
<dbReference type="EMBL" id="JAULSV010000005">
    <property type="protein sequence ID" value="KAK0644260.1"/>
    <property type="molecule type" value="Genomic_DNA"/>
</dbReference>
<protein>
    <submittedName>
        <fullName evidence="2">Uncharacterized protein</fullName>
    </submittedName>
</protein>
<reference evidence="2" key="1">
    <citation type="submission" date="2023-06" db="EMBL/GenBank/DDBJ databases">
        <title>Genome-scale phylogeny and comparative genomics of the fungal order Sordariales.</title>
        <authorList>
            <consortium name="Lawrence Berkeley National Laboratory"/>
            <person name="Hensen N."/>
            <person name="Bonometti L."/>
            <person name="Westerberg I."/>
            <person name="Brannstrom I.O."/>
            <person name="Guillou S."/>
            <person name="Cros-Aarteil S."/>
            <person name="Calhoun S."/>
            <person name="Haridas S."/>
            <person name="Kuo A."/>
            <person name="Mondo S."/>
            <person name="Pangilinan J."/>
            <person name="Riley R."/>
            <person name="Labutti K."/>
            <person name="Andreopoulos B."/>
            <person name="Lipzen A."/>
            <person name="Chen C."/>
            <person name="Yanf M."/>
            <person name="Daum C."/>
            <person name="Ng V."/>
            <person name="Clum A."/>
            <person name="Steindorff A."/>
            <person name="Ohm R."/>
            <person name="Martin F."/>
            <person name="Silar P."/>
            <person name="Natvig D."/>
            <person name="Lalanne C."/>
            <person name="Gautier V."/>
            <person name="Ament-Velasquez S.L."/>
            <person name="Kruys A."/>
            <person name="Hutchinson M.I."/>
            <person name="Powell A.J."/>
            <person name="Barry K."/>
            <person name="Miller A.N."/>
            <person name="Grigoriev I.V."/>
            <person name="Debuchy R."/>
            <person name="Gladieux P."/>
            <person name="Thoren M.H."/>
            <person name="Johannesson H."/>
        </authorList>
    </citation>
    <scope>NUCLEOTIDE SEQUENCE</scope>
    <source>
        <strain evidence="2">SMH2532-1</strain>
    </source>
</reference>